<keyword evidence="2" id="KW-0479">Metal-binding</keyword>
<feature type="binding site" evidence="2">
    <location>
        <position position="91"/>
    </location>
    <ligand>
        <name>Mg(2+)</name>
        <dbReference type="ChEBI" id="CHEBI:18420"/>
        <label>1</label>
        <note>catalytic</note>
    </ligand>
</feature>
<comment type="similarity">
    <text evidence="1">Belongs to the inositol monophosphatase superfamily.</text>
</comment>
<feature type="binding site" evidence="2">
    <location>
        <position position="94"/>
    </location>
    <ligand>
        <name>Mg(2+)</name>
        <dbReference type="ChEBI" id="CHEBI:18420"/>
        <label>1</label>
        <note>catalytic</note>
    </ligand>
</feature>
<dbReference type="InterPro" id="IPR000760">
    <property type="entry name" value="Inositol_monophosphatase-like"/>
</dbReference>
<organism evidence="3 4">
    <name type="scientific">Fuscibacter oryzae</name>
    <dbReference type="NCBI Taxonomy" id="2803939"/>
    <lineage>
        <taxon>Bacteria</taxon>
        <taxon>Pseudomonadati</taxon>
        <taxon>Pseudomonadota</taxon>
        <taxon>Alphaproteobacteria</taxon>
        <taxon>Rhodobacterales</taxon>
        <taxon>Paracoccaceae</taxon>
        <taxon>Fuscibacter</taxon>
    </lineage>
</organism>
<dbReference type="RefSeq" id="WP_202658942.1">
    <property type="nucleotide sequence ID" value="NZ_JAESVP010000003.1"/>
</dbReference>
<name>A0A8J7MPU7_9RHOB</name>
<dbReference type="GO" id="GO:0006020">
    <property type="term" value="P:inositol metabolic process"/>
    <property type="evidence" value="ECO:0007669"/>
    <property type="project" value="TreeGrafter"/>
</dbReference>
<dbReference type="GO" id="GO:0007165">
    <property type="term" value="P:signal transduction"/>
    <property type="evidence" value="ECO:0007669"/>
    <property type="project" value="TreeGrafter"/>
</dbReference>
<dbReference type="Gene3D" id="3.30.540.10">
    <property type="entry name" value="Fructose-1,6-Bisphosphatase, subunit A, domain 1"/>
    <property type="match status" value="1"/>
</dbReference>
<dbReference type="PANTHER" id="PTHR20854:SF4">
    <property type="entry name" value="INOSITOL-1-MONOPHOSPHATASE-RELATED"/>
    <property type="match status" value="1"/>
</dbReference>
<feature type="binding site" evidence="2">
    <location>
        <position position="68"/>
    </location>
    <ligand>
        <name>Mg(2+)</name>
        <dbReference type="ChEBI" id="CHEBI:18420"/>
        <label>1</label>
        <note>catalytic</note>
    </ligand>
</feature>
<sequence>MAGLDLLINALRAAAVAEILPRFRNLLPGQIDRKSHFADLVTVADTAAEAHVTAALARDWPGIPVLGEEGVAENPALRQRMATEAQAVVLDPIDGTWNFARGLALFGMLAAVVRHGRAVAGVLYDPMCDDWIVATGDGPTLLQDARGNSRVLATSGVTDPAEMTGYFAAGLFEGDLRRAGVLAGLGYGRVLTLRCACHEYRLIAQGYAEFALSGPVPHPWDHAAGALAVVQAGGVARFLDGQPYDLNRERGVLLVASSEAVWQRVAQDFAALAG</sequence>
<accession>A0A8J7MPU7</accession>
<dbReference type="PRINTS" id="PR00377">
    <property type="entry name" value="IMPHPHTASES"/>
</dbReference>
<dbReference type="SUPFAM" id="SSF56655">
    <property type="entry name" value="Carbohydrate phosphatase"/>
    <property type="match status" value="1"/>
</dbReference>
<keyword evidence="2" id="KW-0460">Magnesium</keyword>
<comment type="cofactor">
    <cofactor evidence="2">
        <name>Mg(2+)</name>
        <dbReference type="ChEBI" id="CHEBI:18420"/>
    </cofactor>
</comment>
<evidence type="ECO:0000313" key="4">
    <source>
        <dbReference type="Proteomes" id="UP000619033"/>
    </source>
</evidence>
<dbReference type="Proteomes" id="UP000619033">
    <property type="component" value="Unassembled WGS sequence"/>
</dbReference>
<dbReference type="Pfam" id="PF00459">
    <property type="entry name" value="Inositol_P"/>
    <property type="match status" value="1"/>
</dbReference>
<dbReference type="GO" id="GO:0008934">
    <property type="term" value="F:inositol monophosphate 1-phosphatase activity"/>
    <property type="evidence" value="ECO:0007669"/>
    <property type="project" value="TreeGrafter"/>
</dbReference>
<keyword evidence="4" id="KW-1185">Reference proteome</keyword>
<dbReference type="AlphaFoldDB" id="A0A8J7MPU7"/>
<reference evidence="3" key="1">
    <citation type="submission" date="2021-01" db="EMBL/GenBank/DDBJ databases">
        <title>Genome seq and assembly of Tabrizicola sp. KVB23.</title>
        <authorList>
            <person name="Chhetri G."/>
        </authorList>
    </citation>
    <scope>NUCLEOTIDE SEQUENCE</scope>
    <source>
        <strain evidence="3">KVB23</strain>
    </source>
</reference>
<dbReference type="Gene3D" id="3.40.190.80">
    <property type="match status" value="1"/>
</dbReference>
<feature type="binding site" evidence="2">
    <location>
        <position position="93"/>
    </location>
    <ligand>
        <name>Mg(2+)</name>
        <dbReference type="ChEBI" id="CHEBI:18420"/>
        <label>2</label>
    </ligand>
</feature>
<gene>
    <name evidence="3" type="ORF">JI744_06785</name>
</gene>
<protein>
    <submittedName>
        <fullName evidence="3">Inositol monophosphatase</fullName>
    </submittedName>
</protein>
<comment type="caution">
    <text evidence="3">The sequence shown here is derived from an EMBL/GenBank/DDBJ whole genome shotgun (WGS) entry which is preliminary data.</text>
</comment>
<evidence type="ECO:0000256" key="1">
    <source>
        <dbReference type="ARBA" id="ARBA00009759"/>
    </source>
</evidence>
<proteinExistence type="inferred from homology"/>
<dbReference type="GO" id="GO:0046872">
    <property type="term" value="F:metal ion binding"/>
    <property type="evidence" value="ECO:0007669"/>
    <property type="project" value="UniProtKB-KW"/>
</dbReference>
<dbReference type="PANTHER" id="PTHR20854">
    <property type="entry name" value="INOSITOL MONOPHOSPHATASE"/>
    <property type="match status" value="1"/>
</dbReference>
<dbReference type="EMBL" id="JAESVP010000003">
    <property type="protein sequence ID" value="MBL4927806.1"/>
    <property type="molecule type" value="Genomic_DNA"/>
</dbReference>
<evidence type="ECO:0000313" key="3">
    <source>
        <dbReference type="EMBL" id="MBL4927806.1"/>
    </source>
</evidence>
<feature type="binding site" evidence="2">
    <location>
        <position position="221"/>
    </location>
    <ligand>
        <name>Mg(2+)</name>
        <dbReference type="ChEBI" id="CHEBI:18420"/>
        <label>1</label>
        <note>catalytic</note>
    </ligand>
</feature>
<evidence type="ECO:0000256" key="2">
    <source>
        <dbReference type="PIRSR" id="PIRSR600760-2"/>
    </source>
</evidence>